<dbReference type="Proteomes" id="UP001165297">
    <property type="component" value="Unassembled WGS sequence"/>
</dbReference>
<evidence type="ECO:0000313" key="9">
    <source>
        <dbReference type="Proteomes" id="UP001165297"/>
    </source>
</evidence>
<comment type="subcellular location">
    <subcellularLocation>
        <location evidence="1">Cell membrane</location>
        <topology evidence="1">Multi-pass membrane protein</topology>
    </subcellularLocation>
</comment>
<comment type="similarity">
    <text evidence="2">Belongs to the DoxX family.</text>
</comment>
<organism evidence="8 9">
    <name type="scientific">Hymenobacter nitidus</name>
    <dbReference type="NCBI Taxonomy" id="2880929"/>
    <lineage>
        <taxon>Bacteria</taxon>
        <taxon>Pseudomonadati</taxon>
        <taxon>Bacteroidota</taxon>
        <taxon>Cytophagia</taxon>
        <taxon>Cytophagales</taxon>
        <taxon>Hymenobacteraceae</taxon>
        <taxon>Hymenobacter</taxon>
    </lineage>
</organism>
<evidence type="ECO:0000256" key="4">
    <source>
        <dbReference type="ARBA" id="ARBA00022692"/>
    </source>
</evidence>
<gene>
    <name evidence="8" type="ORF">LGH70_16080</name>
</gene>
<keyword evidence="3" id="KW-1003">Cell membrane</keyword>
<dbReference type="InterPro" id="IPR051907">
    <property type="entry name" value="DoxX-like_oxidoreductase"/>
</dbReference>
<feature type="transmembrane region" description="Helical" evidence="7">
    <location>
        <begin position="140"/>
        <end position="158"/>
    </location>
</feature>
<evidence type="ECO:0000313" key="8">
    <source>
        <dbReference type="EMBL" id="MCB2379120.1"/>
    </source>
</evidence>
<dbReference type="InterPro" id="IPR032808">
    <property type="entry name" value="DoxX"/>
</dbReference>
<feature type="transmembrane region" description="Helical" evidence="7">
    <location>
        <begin position="109"/>
        <end position="128"/>
    </location>
</feature>
<dbReference type="PANTHER" id="PTHR33452:SF1">
    <property type="entry name" value="INNER MEMBRANE PROTEIN YPHA-RELATED"/>
    <property type="match status" value="1"/>
</dbReference>
<evidence type="ECO:0000256" key="5">
    <source>
        <dbReference type="ARBA" id="ARBA00022989"/>
    </source>
</evidence>
<proteinExistence type="inferred from homology"/>
<dbReference type="EMBL" id="JAJADQ010000008">
    <property type="protein sequence ID" value="MCB2379120.1"/>
    <property type="molecule type" value="Genomic_DNA"/>
</dbReference>
<reference evidence="8" key="1">
    <citation type="submission" date="2021-10" db="EMBL/GenBank/DDBJ databases">
        <authorList>
            <person name="Dean J.D."/>
            <person name="Kim M.K."/>
            <person name="Newey C.N."/>
            <person name="Stoker T.S."/>
            <person name="Thompson D.W."/>
            <person name="Grose J.H."/>
        </authorList>
    </citation>
    <scope>NUCLEOTIDE SEQUENCE</scope>
    <source>
        <strain evidence="8">BT635</strain>
    </source>
</reference>
<keyword evidence="6 7" id="KW-0472">Membrane</keyword>
<keyword evidence="4 7" id="KW-0812">Transmembrane</keyword>
<dbReference type="RefSeq" id="WP_226187604.1">
    <property type="nucleotide sequence ID" value="NZ_JAJADQ010000008.1"/>
</dbReference>
<keyword evidence="5 7" id="KW-1133">Transmembrane helix</keyword>
<evidence type="ECO:0000256" key="3">
    <source>
        <dbReference type="ARBA" id="ARBA00022475"/>
    </source>
</evidence>
<evidence type="ECO:0000256" key="7">
    <source>
        <dbReference type="SAM" id="Phobius"/>
    </source>
</evidence>
<dbReference type="PANTHER" id="PTHR33452">
    <property type="entry name" value="OXIDOREDUCTASE CATD-RELATED"/>
    <property type="match status" value="1"/>
</dbReference>
<protein>
    <submittedName>
        <fullName evidence="8">DoxX family membrane protein</fullName>
    </submittedName>
</protein>
<evidence type="ECO:0000256" key="6">
    <source>
        <dbReference type="ARBA" id="ARBA00023136"/>
    </source>
</evidence>
<evidence type="ECO:0000256" key="2">
    <source>
        <dbReference type="ARBA" id="ARBA00006679"/>
    </source>
</evidence>
<dbReference type="Pfam" id="PF07681">
    <property type="entry name" value="DoxX"/>
    <property type="match status" value="1"/>
</dbReference>
<accession>A0ABS8AFA4</accession>
<name>A0ABS8AFA4_9BACT</name>
<evidence type="ECO:0000256" key="1">
    <source>
        <dbReference type="ARBA" id="ARBA00004651"/>
    </source>
</evidence>
<keyword evidence="9" id="KW-1185">Reference proteome</keyword>
<feature type="transmembrane region" description="Helical" evidence="7">
    <location>
        <begin position="81"/>
        <end position="102"/>
    </location>
</feature>
<sequence length="345" mass="37784">MKKLLFPAAPMASRAADAALLLFRLHLGLSIAVGAGWAKLVQLTSATELSKLLAGHAITGAPDWFVQQVAALGFTFPSAYLWAYLWASLAIWGELIGGLLIALGLLTRLGAAQLAFQFFVIAFLWFEQPEPLLGMYYQQLLFWSFVLVSVVGGGRYSLDYWLAHREWPLAANARLLATAAAGGLLLLTSPSAQAQTQFPTVTMQELLPVARQWNGTLTYLDYSTKQPVSLPTSLGARQSAPRELTLQFVYTEPSGQQVTGADQLRLSADGATVEWDDVLLQVISKTPLPDHTAELVLEGRGQDDGKSCLIRKTLVLSATQFSVSKQVKYATSEEFVTRNTYSFHW</sequence>
<comment type="caution">
    <text evidence="8">The sequence shown here is derived from an EMBL/GenBank/DDBJ whole genome shotgun (WGS) entry which is preliminary data.</text>
</comment>